<proteinExistence type="predicted"/>
<comment type="caution">
    <text evidence="1">The sequence shown here is derived from an EMBL/GenBank/DDBJ whole genome shotgun (WGS) entry which is preliminary data.</text>
</comment>
<evidence type="ECO:0008006" key="3">
    <source>
        <dbReference type="Google" id="ProtNLM"/>
    </source>
</evidence>
<keyword evidence="2" id="KW-1185">Reference proteome</keyword>
<dbReference type="Proteomes" id="UP001161691">
    <property type="component" value="Unassembled WGS sequence"/>
</dbReference>
<sequence length="204" mass="22108">MPTLLIVTFLLVFYALFTAQHAIVHYKSGMAAERVAFNWSHAESDFATGAYEEGRYEGLYWRLTDDALLQGLFGWAADDSADALNFPGADDPGDRPVLRKLYPAAEALAGNWRGSIRYERGGLRREIAVSAADPGELSPLALLRGSSVATSDASAPVTDPAEWVRTFELVRYYTARAKREGGGAGTYLGKAGSLLGRKADARSK</sequence>
<organism evidence="1 2">
    <name type="scientific">Cohnella hashimotonis</name>
    <dbReference type="NCBI Taxonomy" id="2826895"/>
    <lineage>
        <taxon>Bacteria</taxon>
        <taxon>Bacillati</taxon>
        <taxon>Bacillota</taxon>
        <taxon>Bacilli</taxon>
        <taxon>Bacillales</taxon>
        <taxon>Paenibacillaceae</taxon>
        <taxon>Cohnella</taxon>
    </lineage>
</organism>
<dbReference type="RefSeq" id="WP_282910023.1">
    <property type="nucleotide sequence ID" value="NZ_JAGRPV010000001.1"/>
</dbReference>
<evidence type="ECO:0000313" key="2">
    <source>
        <dbReference type="Proteomes" id="UP001161691"/>
    </source>
</evidence>
<name>A0ABT6TK89_9BACL</name>
<reference evidence="1" key="1">
    <citation type="submission" date="2023-04" db="EMBL/GenBank/DDBJ databases">
        <title>Comparative genomic analysis of Cohnella hashimotonis sp. nov., isolated from the International Space Station.</title>
        <authorList>
            <person name="Venkateswaran K."/>
            <person name="Simpson A."/>
        </authorList>
    </citation>
    <scope>NUCLEOTIDE SEQUENCE</scope>
    <source>
        <strain evidence="1">F6_2S_P_1</strain>
    </source>
</reference>
<gene>
    <name evidence="1" type="ORF">KB449_19895</name>
</gene>
<accession>A0ABT6TK89</accession>
<dbReference type="EMBL" id="JAGRPV010000001">
    <property type="protein sequence ID" value="MDI4647248.1"/>
    <property type="molecule type" value="Genomic_DNA"/>
</dbReference>
<protein>
    <recommendedName>
        <fullName evidence="3">Pilus assembly protein</fullName>
    </recommendedName>
</protein>
<evidence type="ECO:0000313" key="1">
    <source>
        <dbReference type="EMBL" id="MDI4647248.1"/>
    </source>
</evidence>